<dbReference type="InterPro" id="IPR036514">
    <property type="entry name" value="SGNH_hydro_sf"/>
</dbReference>
<keyword evidence="3" id="KW-1185">Reference proteome</keyword>
<dbReference type="Proteomes" id="UP000664209">
    <property type="component" value="Unassembled WGS sequence"/>
</dbReference>
<dbReference type="Gene3D" id="3.40.50.1110">
    <property type="entry name" value="SGNH hydrolase"/>
    <property type="match status" value="1"/>
</dbReference>
<dbReference type="AlphaFoldDB" id="A0A939LPU6"/>
<evidence type="ECO:0000313" key="2">
    <source>
        <dbReference type="EMBL" id="MBO1752487.1"/>
    </source>
</evidence>
<organism evidence="2 3">
    <name type="scientific">Actinotalea soli</name>
    <dbReference type="NCBI Taxonomy" id="2819234"/>
    <lineage>
        <taxon>Bacteria</taxon>
        <taxon>Bacillati</taxon>
        <taxon>Actinomycetota</taxon>
        <taxon>Actinomycetes</taxon>
        <taxon>Micrococcales</taxon>
        <taxon>Cellulomonadaceae</taxon>
        <taxon>Actinotalea</taxon>
    </lineage>
</organism>
<evidence type="ECO:0000259" key="1">
    <source>
        <dbReference type="Pfam" id="PF13472"/>
    </source>
</evidence>
<dbReference type="Pfam" id="PF13472">
    <property type="entry name" value="Lipase_GDSL_2"/>
    <property type="match status" value="1"/>
</dbReference>
<dbReference type="EMBL" id="JAGEMK010000006">
    <property type="protein sequence ID" value="MBO1752487.1"/>
    <property type="molecule type" value="Genomic_DNA"/>
</dbReference>
<comment type="caution">
    <text evidence="2">The sequence shown here is derived from an EMBL/GenBank/DDBJ whole genome shotgun (WGS) entry which is preliminary data.</text>
</comment>
<feature type="domain" description="SGNH hydrolase-type esterase" evidence="1">
    <location>
        <begin position="184"/>
        <end position="379"/>
    </location>
</feature>
<dbReference type="SUPFAM" id="SSF52266">
    <property type="entry name" value="SGNH hydrolase"/>
    <property type="match status" value="1"/>
</dbReference>
<evidence type="ECO:0000313" key="3">
    <source>
        <dbReference type="Proteomes" id="UP000664209"/>
    </source>
</evidence>
<gene>
    <name evidence="2" type="ORF">J4G33_11810</name>
</gene>
<accession>A0A939LPU6</accession>
<protein>
    <submittedName>
        <fullName evidence="2">Lipase</fullName>
    </submittedName>
</protein>
<dbReference type="RefSeq" id="WP_208056173.1">
    <property type="nucleotide sequence ID" value="NZ_JAGEMK010000006.1"/>
</dbReference>
<dbReference type="Gene3D" id="2.60.120.260">
    <property type="entry name" value="Galactose-binding domain-like"/>
    <property type="match status" value="1"/>
</dbReference>
<sequence length="392" mass="42292">MSLVDVPLVGGPVRIAGAIEVEPTTEGLVLHRLPAGARAQMPDDFIAMCEQQPAGVRLVFRTAAHRVELDVRALRTVSANRPPDGLDGPVPLAAPYDLLVDGLLMGRSTASEHGTYRLDFRRGTATADDGPLATVVFDQLPGRDAEVEIWLPYNEITCLVALRADAPVTPSAGEQGAARWVHHGSSISHGGNADSPTGTWPVVAARTAGLDLVNLGFSGNAVLDPFVARTIRDQPADLITLKLGINVVNRDCLRRRAFRPAVEGFLDTIREGHPDTPIVVVSPILCPMVEDCPGPTEIDPASPPEAPVFRTLGRPEELAADKLSLGVIREVLAAVVDRRRAAGDEHLRYLDGRELYGWEDWEALPMPDLLHPEARGQKLMGERFAALLPRLV</sequence>
<proteinExistence type="predicted"/>
<dbReference type="InterPro" id="IPR013830">
    <property type="entry name" value="SGNH_hydro"/>
</dbReference>
<name>A0A939LPU6_9CELL</name>
<reference evidence="2" key="1">
    <citation type="submission" date="2021-03" db="EMBL/GenBank/DDBJ databases">
        <title>Actinotalea soli sp. nov., isolated from soil.</title>
        <authorList>
            <person name="Ping W."/>
            <person name="Zhang J."/>
        </authorList>
    </citation>
    <scope>NUCLEOTIDE SEQUENCE</scope>
    <source>
        <strain evidence="2">BY-33</strain>
    </source>
</reference>